<evidence type="ECO:0000313" key="2">
    <source>
        <dbReference type="Ensembl" id="ENSEASP00005062835.1"/>
    </source>
</evidence>
<reference evidence="2" key="3">
    <citation type="submission" date="2025-09" db="UniProtKB">
        <authorList>
            <consortium name="Ensembl"/>
        </authorList>
    </citation>
    <scope>IDENTIFICATION</scope>
</reference>
<dbReference type="PANTHER" id="PTHR15989">
    <property type="entry name" value="VEZATIN"/>
    <property type="match status" value="1"/>
</dbReference>
<dbReference type="GO" id="GO:0005886">
    <property type="term" value="C:plasma membrane"/>
    <property type="evidence" value="ECO:0007669"/>
    <property type="project" value="TreeGrafter"/>
</dbReference>
<dbReference type="PANTHER" id="PTHR15989:SF5">
    <property type="entry name" value="VEZATIN"/>
    <property type="match status" value="1"/>
</dbReference>
<proteinExistence type="predicted"/>
<dbReference type="AlphaFoldDB" id="A0A9L0KBT1"/>
<name>A0A9L0KBT1_EQUAS</name>
<keyword evidence="1" id="KW-1133">Transmembrane helix</keyword>
<sequence length="135" mass="15500">MTPEFDEEVVFENSPLYQYLQDLGHTDFEICSSLSPKPEKCTVTEGQQKPPTRALPKRGILLKVAETIKSWIFSQCNRNDDLLRKLVEPSSFFSDARTVVRYMDPCTFFCGLIIVLIFSFLVLCHWPHVSSHVSL</sequence>
<reference evidence="2 3" key="1">
    <citation type="journal article" date="2020" name="Nat. Commun.">
        <title>Donkey genomes provide new insights into domestication and selection for coat color.</title>
        <authorList>
            <person name="Wang"/>
            <person name="C."/>
            <person name="Li"/>
            <person name="H."/>
            <person name="Guo"/>
            <person name="Y."/>
            <person name="Huang"/>
            <person name="J."/>
            <person name="Sun"/>
            <person name="Y."/>
            <person name="Min"/>
            <person name="J."/>
            <person name="Wang"/>
            <person name="J."/>
            <person name="Fang"/>
            <person name="X."/>
            <person name="Zhao"/>
            <person name="Z."/>
            <person name="Wang"/>
            <person name="S."/>
            <person name="Zhang"/>
            <person name="Y."/>
            <person name="Liu"/>
            <person name="Q."/>
            <person name="Jiang"/>
            <person name="Q."/>
            <person name="Wang"/>
            <person name="X."/>
            <person name="Guo"/>
            <person name="Y."/>
            <person name="Yang"/>
            <person name="C."/>
            <person name="Wang"/>
            <person name="Y."/>
            <person name="Tian"/>
            <person name="F."/>
            <person name="Zhuang"/>
            <person name="G."/>
            <person name="Fan"/>
            <person name="Y."/>
            <person name="Gao"/>
            <person name="Q."/>
            <person name="Li"/>
            <person name="Y."/>
            <person name="Ju"/>
            <person name="Z."/>
            <person name="Li"/>
            <person name="J."/>
            <person name="Li"/>
            <person name="R."/>
            <person name="Hou"/>
            <person name="M."/>
            <person name="Yang"/>
            <person name="G."/>
            <person name="Liu"/>
            <person name="G."/>
            <person name="Liu"/>
            <person name="W."/>
            <person name="Guo"/>
            <person name="J."/>
            <person name="Pan"/>
            <person name="S."/>
            <person name="Fan"/>
            <person name="G."/>
            <person name="Zhang"/>
            <person name="W."/>
            <person name="Zhang"/>
            <person name="R."/>
            <person name="Yu"/>
            <person name="J."/>
            <person name="Zhang"/>
            <person name="X."/>
            <person name="Yin"/>
            <person name="Q."/>
            <person name="Ji"/>
            <person name="C."/>
            <person name="Jin"/>
            <person name="Y."/>
            <person name="Yue"/>
            <person name="G."/>
            <person name="Liu"/>
            <person name="M."/>
            <person name="Xu"/>
            <person name="J."/>
            <person name="Liu"/>
            <person name="S."/>
            <person name="Jordana"/>
            <person name="J."/>
            <person name="Noce"/>
            <person name="A."/>
            <person name="Amills"/>
            <person name="M."/>
            <person name="Wu"/>
            <person name="D.D."/>
            <person name="Li"/>
            <person name="S."/>
            <person name="Zhou"/>
            <person name="X. and Zhong"/>
            <person name="J."/>
        </authorList>
    </citation>
    <scope>NUCLEOTIDE SEQUENCE [LARGE SCALE GENOMIC DNA]</scope>
</reference>
<keyword evidence="1" id="KW-0472">Membrane</keyword>
<dbReference type="Proteomes" id="UP000694387">
    <property type="component" value="Chromosome 2"/>
</dbReference>
<evidence type="ECO:0000256" key="1">
    <source>
        <dbReference type="SAM" id="Phobius"/>
    </source>
</evidence>
<dbReference type="GeneTree" id="ENSGT00390000003290"/>
<protein>
    <recommendedName>
        <fullName evidence="4">Vezatin</fullName>
    </recommendedName>
</protein>
<accession>A0A9L0KBT1</accession>
<feature type="transmembrane region" description="Helical" evidence="1">
    <location>
        <begin position="106"/>
        <end position="128"/>
    </location>
</feature>
<dbReference type="Ensembl" id="ENSEAST00005046437.1">
    <property type="protein sequence ID" value="ENSEASP00005062835.1"/>
    <property type="gene ID" value="ENSEASG00005028645.1"/>
</dbReference>
<organism evidence="2 3">
    <name type="scientific">Equus asinus</name>
    <name type="common">Donkey</name>
    <name type="synonym">Equus africanus asinus</name>
    <dbReference type="NCBI Taxonomy" id="9793"/>
    <lineage>
        <taxon>Eukaryota</taxon>
        <taxon>Metazoa</taxon>
        <taxon>Chordata</taxon>
        <taxon>Craniata</taxon>
        <taxon>Vertebrata</taxon>
        <taxon>Euteleostomi</taxon>
        <taxon>Mammalia</taxon>
        <taxon>Eutheria</taxon>
        <taxon>Laurasiatheria</taxon>
        <taxon>Perissodactyla</taxon>
        <taxon>Equidae</taxon>
        <taxon>Equus</taxon>
    </lineage>
</organism>
<keyword evidence="1" id="KW-0812">Transmembrane</keyword>
<reference evidence="2" key="2">
    <citation type="submission" date="2025-08" db="UniProtKB">
        <authorList>
            <consortium name="Ensembl"/>
        </authorList>
    </citation>
    <scope>IDENTIFICATION</scope>
</reference>
<evidence type="ECO:0008006" key="4">
    <source>
        <dbReference type="Google" id="ProtNLM"/>
    </source>
</evidence>
<evidence type="ECO:0000313" key="3">
    <source>
        <dbReference type="Proteomes" id="UP000694387"/>
    </source>
</evidence>
<dbReference type="InterPro" id="IPR026858">
    <property type="entry name" value="Vezatin"/>
</dbReference>
<keyword evidence="3" id="KW-1185">Reference proteome</keyword>
<dbReference type="GO" id="GO:0098609">
    <property type="term" value="P:cell-cell adhesion"/>
    <property type="evidence" value="ECO:0007669"/>
    <property type="project" value="InterPro"/>
</dbReference>